<dbReference type="Gene3D" id="3.30.870.10">
    <property type="entry name" value="Endonuclease Chain A"/>
    <property type="match status" value="2"/>
</dbReference>
<dbReference type="PANTHER" id="PTHR21248:SF22">
    <property type="entry name" value="PHOSPHOLIPASE D"/>
    <property type="match status" value="1"/>
</dbReference>
<dbReference type="KEGG" id="ppsc:EHS13_07720"/>
<proteinExistence type="predicted"/>
<dbReference type="EMBL" id="CP034235">
    <property type="protein sequence ID" value="QGQ94775.1"/>
    <property type="molecule type" value="Genomic_DNA"/>
</dbReference>
<dbReference type="InterPro" id="IPR001736">
    <property type="entry name" value="PLipase_D/transphosphatidylase"/>
</dbReference>
<dbReference type="PROSITE" id="PS50035">
    <property type="entry name" value="PLD"/>
    <property type="match status" value="1"/>
</dbReference>
<protein>
    <submittedName>
        <fullName evidence="2">Phosphatidylserine/phosphatidylglycerophosphate/ cardiolipin synthase family protein</fullName>
    </submittedName>
</protein>
<evidence type="ECO:0000313" key="3">
    <source>
        <dbReference type="Proteomes" id="UP000426246"/>
    </source>
</evidence>
<accession>A0A6B8RGQ8</accession>
<evidence type="ECO:0000259" key="1">
    <source>
        <dbReference type="PROSITE" id="PS50035"/>
    </source>
</evidence>
<sequence length="516" mass="57961">MIIDLMNYIMAKGPLGMIMDHEEPLSLSITALSNDEAVMNYRQALGGVFSLEAEVQNMPGMNRELMQAITRLANDVNQERLRVLTPKTTFQNQVDAYLNGPDCLTMILDEIQKAEHYIHLSVMLYFNDLAGNLITAALLQALARGVEVRVMVDYGVTEFGYSKKPGVGDFSHLADQLKAAGGQVINCFNSCYESLDWEKKRAELHSQGVSEGVLFLQDLVQAAVHNDLDVINHRKFIVIDGTTSIIGSLNIGDQYLYDNPVIVPGVDDIEKIESAVPYGKAQWHDGCFRIRGAFALPLNQLFASQWVILSDEVFDPEDAFYSPAIDQSCGNEACTLLVSFPGNPVNTIRHYYADLITYAAGEVIISNPYMLDPEFWQALQGLNAAQSSRITLCNSMIINDHPTNEAAVRCNMYQPFEQGVAFFDYSKTGRFSHWKVAYDKNSSCVFHGSYNLNIRSACHDFEAGVLVRGQDFAEKVRELLQVDLKLSERVVDGNVFHKYPWIHPSNYFNEMTRYFT</sequence>
<dbReference type="OrthoDB" id="2518181at2"/>
<dbReference type="GO" id="GO:0032049">
    <property type="term" value="P:cardiolipin biosynthetic process"/>
    <property type="evidence" value="ECO:0007669"/>
    <property type="project" value="UniProtKB-ARBA"/>
</dbReference>
<gene>
    <name evidence="2" type="ORF">EHS13_07720</name>
</gene>
<feature type="domain" description="PLD phosphodiesterase" evidence="1">
    <location>
        <begin position="228"/>
        <end position="255"/>
    </location>
</feature>
<organism evidence="2 3">
    <name type="scientific">Paenibacillus psychroresistens</name>
    <dbReference type="NCBI Taxonomy" id="1778678"/>
    <lineage>
        <taxon>Bacteria</taxon>
        <taxon>Bacillati</taxon>
        <taxon>Bacillota</taxon>
        <taxon>Bacilli</taxon>
        <taxon>Bacillales</taxon>
        <taxon>Paenibacillaceae</taxon>
        <taxon>Paenibacillus</taxon>
    </lineage>
</organism>
<dbReference type="InterPro" id="IPR025202">
    <property type="entry name" value="PLD-like_dom"/>
</dbReference>
<dbReference type="AlphaFoldDB" id="A0A6B8RGQ8"/>
<dbReference type="SUPFAM" id="SSF56024">
    <property type="entry name" value="Phospholipase D/nuclease"/>
    <property type="match status" value="2"/>
</dbReference>
<name>A0A6B8RGQ8_9BACL</name>
<evidence type="ECO:0000313" key="2">
    <source>
        <dbReference type="EMBL" id="QGQ94775.1"/>
    </source>
</evidence>
<dbReference type="SMART" id="SM00155">
    <property type="entry name" value="PLDc"/>
    <property type="match status" value="1"/>
</dbReference>
<dbReference type="GO" id="GO:0030572">
    <property type="term" value="F:phosphatidyltransferase activity"/>
    <property type="evidence" value="ECO:0007669"/>
    <property type="project" value="UniProtKB-ARBA"/>
</dbReference>
<dbReference type="PANTHER" id="PTHR21248">
    <property type="entry name" value="CARDIOLIPIN SYNTHASE"/>
    <property type="match status" value="1"/>
</dbReference>
<dbReference type="Pfam" id="PF13091">
    <property type="entry name" value="PLDc_2"/>
    <property type="match status" value="2"/>
</dbReference>
<reference evidence="3" key="1">
    <citation type="submission" date="2018-11" db="EMBL/GenBank/DDBJ databases">
        <title>Complete genome sequence of Paenibacillus sp. ML311-T8.</title>
        <authorList>
            <person name="Nam Y.-D."/>
            <person name="Kang J."/>
            <person name="Chung W.-H."/>
            <person name="Park Y.S."/>
        </authorList>
    </citation>
    <scope>NUCLEOTIDE SEQUENCE [LARGE SCALE GENOMIC DNA]</scope>
    <source>
        <strain evidence="3">ML311-T8</strain>
    </source>
</reference>
<keyword evidence="3" id="KW-1185">Reference proteome</keyword>
<dbReference type="Proteomes" id="UP000426246">
    <property type="component" value="Chromosome"/>
</dbReference>
<dbReference type="RefSeq" id="WP_155699783.1">
    <property type="nucleotide sequence ID" value="NZ_CP034235.1"/>
</dbReference>